<dbReference type="Proteomes" id="UP001434883">
    <property type="component" value="Unassembled WGS sequence"/>
</dbReference>
<reference evidence="2 3" key="1">
    <citation type="submission" date="2021-06" db="EMBL/GenBank/DDBJ databases">
        <authorList>
            <person name="Palmer J.M."/>
        </authorList>
    </citation>
    <scope>NUCLEOTIDE SEQUENCE [LARGE SCALE GENOMIC DNA]</scope>
    <source>
        <strain evidence="2 3">XC_2019</strain>
        <tissue evidence="2">Muscle</tissue>
    </source>
</reference>
<feature type="region of interest" description="Disordered" evidence="1">
    <location>
        <begin position="85"/>
        <end position="124"/>
    </location>
</feature>
<evidence type="ECO:0000256" key="1">
    <source>
        <dbReference type="SAM" id="MobiDB-lite"/>
    </source>
</evidence>
<accession>A0ABV0QIZ9</accession>
<keyword evidence="3" id="KW-1185">Reference proteome</keyword>
<protein>
    <submittedName>
        <fullName evidence="2">Uncharacterized protein</fullName>
    </submittedName>
</protein>
<dbReference type="EMBL" id="JAHRIN010010988">
    <property type="protein sequence ID" value="MEQ2195403.1"/>
    <property type="molecule type" value="Genomic_DNA"/>
</dbReference>
<evidence type="ECO:0000313" key="3">
    <source>
        <dbReference type="Proteomes" id="UP001434883"/>
    </source>
</evidence>
<evidence type="ECO:0000313" key="2">
    <source>
        <dbReference type="EMBL" id="MEQ2195403.1"/>
    </source>
</evidence>
<comment type="caution">
    <text evidence="2">The sequence shown here is derived from an EMBL/GenBank/DDBJ whole genome shotgun (WGS) entry which is preliminary data.</text>
</comment>
<name>A0ABV0QIZ9_9TELE</name>
<sequence length="154" mass="17239">MQQSANGKLQIRGHQRRSLGLPQGVQCRTVLPPVQSLFITSSIWVSVVKVFGQTMKDKLKLCRKNMNVEQERLCGTLGEEKVRATLSPEPHGEPVVGSQKAGETEADKVRSTPSAKKTGRSHHQSGFGLEVHLQRIRKETLTYENVQMFLNKSF</sequence>
<gene>
    <name evidence="2" type="ORF">XENOCAPTIV_012213</name>
</gene>
<proteinExistence type="predicted"/>
<organism evidence="2 3">
    <name type="scientific">Xenoophorus captivus</name>
    <dbReference type="NCBI Taxonomy" id="1517983"/>
    <lineage>
        <taxon>Eukaryota</taxon>
        <taxon>Metazoa</taxon>
        <taxon>Chordata</taxon>
        <taxon>Craniata</taxon>
        <taxon>Vertebrata</taxon>
        <taxon>Euteleostomi</taxon>
        <taxon>Actinopterygii</taxon>
        <taxon>Neopterygii</taxon>
        <taxon>Teleostei</taxon>
        <taxon>Neoteleostei</taxon>
        <taxon>Acanthomorphata</taxon>
        <taxon>Ovalentaria</taxon>
        <taxon>Atherinomorphae</taxon>
        <taxon>Cyprinodontiformes</taxon>
        <taxon>Goodeidae</taxon>
        <taxon>Xenoophorus</taxon>
    </lineage>
</organism>